<organism evidence="1">
    <name type="scientific">marine sediment metagenome</name>
    <dbReference type="NCBI Taxonomy" id="412755"/>
    <lineage>
        <taxon>unclassified sequences</taxon>
        <taxon>metagenomes</taxon>
        <taxon>ecological metagenomes</taxon>
    </lineage>
</organism>
<dbReference type="AlphaFoldDB" id="A0A0F9V189"/>
<proteinExistence type="predicted"/>
<evidence type="ECO:0000313" key="1">
    <source>
        <dbReference type="EMBL" id="KKN99000.1"/>
    </source>
</evidence>
<name>A0A0F9V189_9ZZZZ</name>
<dbReference type="EMBL" id="LAZR01000049">
    <property type="protein sequence ID" value="KKN99000.1"/>
    <property type="molecule type" value="Genomic_DNA"/>
</dbReference>
<comment type="caution">
    <text evidence="1">The sequence shown here is derived from an EMBL/GenBank/DDBJ whole genome shotgun (WGS) entry which is preliminary data.</text>
</comment>
<protein>
    <submittedName>
        <fullName evidence="1">Uncharacterized protein</fullName>
    </submittedName>
</protein>
<reference evidence="1" key="1">
    <citation type="journal article" date="2015" name="Nature">
        <title>Complex archaea that bridge the gap between prokaryotes and eukaryotes.</title>
        <authorList>
            <person name="Spang A."/>
            <person name="Saw J.H."/>
            <person name="Jorgensen S.L."/>
            <person name="Zaremba-Niedzwiedzka K."/>
            <person name="Martijn J."/>
            <person name="Lind A.E."/>
            <person name="van Eijk R."/>
            <person name="Schleper C."/>
            <person name="Guy L."/>
            <person name="Ettema T.J."/>
        </authorList>
    </citation>
    <scope>NUCLEOTIDE SEQUENCE</scope>
</reference>
<gene>
    <name evidence="1" type="ORF">LCGC14_0142450</name>
</gene>
<sequence length="85" mass="10093">MKSHANRIEINVWPDKTASVNLLIHNEIFVSLRRCWKKTETKDKAIKRAERLQRSIKFPIYVRIDGDDFPELYKESTAKEFRQSG</sequence>
<accession>A0A0F9V189</accession>